<keyword evidence="5 10" id="KW-0547">Nucleotide-binding</keyword>
<dbReference type="InterPro" id="IPR024165">
    <property type="entry name" value="Kan/Strep_kinase"/>
</dbReference>
<evidence type="ECO:0000256" key="1">
    <source>
        <dbReference type="ARBA" id="ARBA00006219"/>
    </source>
</evidence>
<dbReference type="InterPro" id="IPR011009">
    <property type="entry name" value="Kinase-like_dom_sf"/>
</dbReference>
<name>A0AAW8JBR7_9GAMM</name>
<reference evidence="14" key="1">
    <citation type="submission" date="2023-08" db="EMBL/GenBank/DDBJ databases">
        <title>Emergence of clinically-relevant ST2 carbapenem-resistant Acinetobacter baumannii strains in hospital sewages in Zhejiang, East of China.</title>
        <authorList>
            <person name="Kaichao C."/>
            <person name="Zhang R."/>
        </authorList>
    </citation>
    <scope>NUCLEOTIDE SEQUENCE</scope>
    <source>
        <strain evidence="14">M-RB-37</strain>
    </source>
</reference>
<proteinExistence type="inferred from homology"/>
<dbReference type="GO" id="GO:0046677">
    <property type="term" value="P:response to antibiotic"/>
    <property type="evidence" value="ECO:0007669"/>
    <property type="project" value="UniProtKB-KW"/>
</dbReference>
<dbReference type="InterPro" id="IPR002575">
    <property type="entry name" value="Aminoglycoside_PTrfase"/>
</dbReference>
<evidence type="ECO:0000313" key="14">
    <source>
        <dbReference type="EMBL" id="MDQ8937133.1"/>
    </source>
</evidence>
<dbReference type="Pfam" id="PF01636">
    <property type="entry name" value="APH"/>
    <property type="match status" value="1"/>
</dbReference>
<dbReference type="EMBL" id="JAVIDL010000050">
    <property type="protein sequence ID" value="MDQ8937133.1"/>
    <property type="molecule type" value="Genomic_DNA"/>
</dbReference>
<dbReference type="SUPFAM" id="SSF56112">
    <property type="entry name" value="Protein kinase-like (PK-like)"/>
    <property type="match status" value="1"/>
</dbReference>
<evidence type="ECO:0000256" key="7">
    <source>
        <dbReference type="ARBA" id="ARBA00022840"/>
    </source>
</evidence>
<keyword evidence="4 10" id="KW-0808">Transferase</keyword>
<protein>
    <recommendedName>
        <fullName evidence="3">Aminoglycoside 3'-phosphotransferase</fullName>
        <ecNumber evidence="2">2.7.1.95</ecNumber>
    </recommendedName>
</protein>
<organism evidence="14 15">
    <name type="scientific">Acinetobacter rudis</name>
    <dbReference type="NCBI Taxonomy" id="632955"/>
    <lineage>
        <taxon>Bacteria</taxon>
        <taxon>Pseudomonadati</taxon>
        <taxon>Pseudomonadota</taxon>
        <taxon>Gammaproteobacteria</taxon>
        <taxon>Moraxellales</taxon>
        <taxon>Moraxellaceae</taxon>
        <taxon>Acinetobacter</taxon>
    </lineage>
</organism>
<dbReference type="Proteomes" id="UP001243844">
    <property type="component" value="Unassembled WGS sequence"/>
</dbReference>
<feature type="active site" description="Proton acceptor" evidence="11">
    <location>
        <position position="186"/>
    </location>
</feature>
<keyword evidence="6 10" id="KW-0418">Kinase</keyword>
<evidence type="ECO:0000259" key="13">
    <source>
        <dbReference type="Pfam" id="PF01636"/>
    </source>
</evidence>
<evidence type="ECO:0000256" key="6">
    <source>
        <dbReference type="ARBA" id="ARBA00022777"/>
    </source>
</evidence>
<feature type="binding site" evidence="12">
    <location>
        <position position="191"/>
    </location>
    <ligand>
        <name>Mg(2+)</name>
        <dbReference type="ChEBI" id="CHEBI:18420"/>
    </ligand>
</feature>
<keyword evidence="12" id="KW-0460">Magnesium</keyword>
<gene>
    <name evidence="14" type="ORF">RFH47_15540</name>
</gene>
<evidence type="ECO:0000256" key="12">
    <source>
        <dbReference type="PIRSR" id="PIRSR000706-2"/>
    </source>
</evidence>
<keyword evidence="7 10" id="KW-0067">ATP-binding</keyword>
<feature type="binding site" evidence="12">
    <location>
        <position position="204"/>
    </location>
    <ligand>
        <name>Mg(2+)</name>
        <dbReference type="ChEBI" id="CHEBI:18420"/>
    </ligand>
</feature>
<dbReference type="PANTHER" id="PTHR21310:SF41">
    <property type="entry name" value="3'-PHOSPHOTRANSFERASE, PUTATIVE-RELATED"/>
    <property type="match status" value="1"/>
</dbReference>
<evidence type="ECO:0000256" key="10">
    <source>
        <dbReference type="PIRNR" id="PIRNR000706"/>
    </source>
</evidence>
<evidence type="ECO:0000256" key="9">
    <source>
        <dbReference type="ARBA" id="ARBA00048925"/>
    </source>
</evidence>
<dbReference type="PIRSF" id="PIRSF000706">
    <property type="entry name" value="Kanamycin_kin"/>
    <property type="match status" value="1"/>
</dbReference>
<keyword evidence="8 10" id="KW-0046">Antibiotic resistance</keyword>
<evidence type="ECO:0000256" key="4">
    <source>
        <dbReference type="ARBA" id="ARBA00022679"/>
    </source>
</evidence>
<feature type="domain" description="Aminoglycoside phosphotransferase" evidence="13">
    <location>
        <begin position="20"/>
        <end position="220"/>
    </location>
</feature>
<dbReference type="AlphaFoldDB" id="A0AAW8JBR7"/>
<dbReference type="GO" id="GO:0008910">
    <property type="term" value="F:kanamycin kinase activity"/>
    <property type="evidence" value="ECO:0007669"/>
    <property type="project" value="UniProtKB-EC"/>
</dbReference>
<accession>A0AAW8JBR7</accession>
<keyword evidence="12" id="KW-0479">Metal-binding</keyword>
<evidence type="ECO:0000256" key="3">
    <source>
        <dbReference type="ARBA" id="ARBA00017903"/>
    </source>
</evidence>
<evidence type="ECO:0000256" key="5">
    <source>
        <dbReference type="ARBA" id="ARBA00022741"/>
    </source>
</evidence>
<dbReference type="InterPro" id="IPR051678">
    <property type="entry name" value="AGP_Transferase"/>
</dbReference>
<evidence type="ECO:0000256" key="11">
    <source>
        <dbReference type="PIRSR" id="PIRSR000706-1"/>
    </source>
</evidence>
<dbReference type="RefSeq" id="WP_308982113.1">
    <property type="nucleotide sequence ID" value="NZ_JAVIDL010000050.1"/>
</dbReference>
<dbReference type="CDD" id="cd05150">
    <property type="entry name" value="APH"/>
    <property type="match status" value="1"/>
</dbReference>
<comment type="similarity">
    <text evidence="1 10">Belongs to the aminoglycoside phosphotransferase family.</text>
</comment>
<dbReference type="GO" id="GO:0005524">
    <property type="term" value="F:ATP binding"/>
    <property type="evidence" value="ECO:0007669"/>
    <property type="project" value="UniProtKB-KW"/>
</dbReference>
<dbReference type="GO" id="GO:0046872">
    <property type="term" value="F:metal ion binding"/>
    <property type="evidence" value="ECO:0007669"/>
    <property type="project" value="UniProtKB-KW"/>
</dbReference>
<sequence>MKLPHKIKELIGNSVLTVNKVGQSPSNVYSFERNGEAFFLKSSDIQYAQTTYSVLREAKMISWVSDKIKVPELVLYESDMNSEFMITKAVKAQPISNLILESRLWIDLYQEILNQLKSVSTLSCPFYSDISSRLLESKLFIDRGLLNQMEDEVESELWGNHQSYLELWQELDRDRVKEKLIFSHGDITDSNIFIDQFDQFYFLDLGRAGLADEFVDIAFVERCLREDHSIISANSFLQQLVYDDPQKRLYFLKLDELN</sequence>
<evidence type="ECO:0000256" key="2">
    <source>
        <dbReference type="ARBA" id="ARBA00012193"/>
    </source>
</evidence>
<evidence type="ECO:0000256" key="8">
    <source>
        <dbReference type="ARBA" id="ARBA00023251"/>
    </source>
</evidence>
<dbReference type="PANTHER" id="PTHR21310">
    <property type="entry name" value="AMINOGLYCOSIDE PHOSPHOTRANSFERASE-RELATED-RELATED"/>
    <property type="match status" value="1"/>
</dbReference>
<comment type="caution">
    <text evidence="14">The sequence shown here is derived from an EMBL/GenBank/DDBJ whole genome shotgun (WGS) entry which is preliminary data.</text>
</comment>
<comment type="catalytic activity">
    <reaction evidence="9">
        <text>kanamycin A + ATP = kanamycin 3'-phosphate + ADP + H(+)</text>
        <dbReference type="Rhea" id="RHEA:24256"/>
        <dbReference type="ChEBI" id="CHEBI:15378"/>
        <dbReference type="ChEBI" id="CHEBI:30616"/>
        <dbReference type="ChEBI" id="CHEBI:57909"/>
        <dbReference type="ChEBI" id="CHEBI:58214"/>
        <dbReference type="ChEBI" id="CHEBI:456216"/>
        <dbReference type="EC" id="2.7.1.95"/>
    </reaction>
</comment>
<dbReference type="Gene3D" id="3.30.200.20">
    <property type="entry name" value="Phosphorylase Kinase, domain 1"/>
    <property type="match status" value="1"/>
</dbReference>
<evidence type="ECO:0000313" key="15">
    <source>
        <dbReference type="Proteomes" id="UP001243844"/>
    </source>
</evidence>
<dbReference type="EC" id="2.7.1.95" evidence="2"/>
<dbReference type="Gene3D" id="3.90.1200.10">
    <property type="match status" value="1"/>
</dbReference>